<feature type="signal peptide" evidence="1">
    <location>
        <begin position="1"/>
        <end position="19"/>
    </location>
</feature>
<evidence type="ECO:0000313" key="2">
    <source>
        <dbReference type="EMBL" id="TCC90260.1"/>
    </source>
</evidence>
<dbReference type="AlphaFoldDB" id="A0A4R0MTB6"/>
<dbReference type="EMBL" id="SJSK01000003">
    <property type="protein sequence ID" value="TCC90260.1"/>
    <property type="molecule type" value="Genomic_DNA"/>
</dbReference>
<protein>
    <submittedName>
        <fullName evidence="2">Uncharacterized protein</fullName>
    </submittedName>
</protein>
<dbReference type="RefSeq" id="WP_131553662.1">
    <property type="nucleotide sequence ID" value="NZ_SJSK01000003.1"/>
</dbReference>
<keyword evidence="1" id="KW-0732">Signal</keyword>
<gene>
    <name evidence="2" type="ORF">EZ428_13350</name>
</gene>
<dbReference type="InterPro" id="IPR011990">
    <property type="entry name" value="TPR-like_helical_dom_sf"/>
</dbReference>
<evidence type="ECO:0000313" key="3">
    <source>
        <dbReference type="Proteomes" id="UP000292884"/>
    </source>
</evidence>
<dbReference type="Gene3D" id="1.25.40.10">
    <property type="entry name" value="Tetratricopeptide repeat domain"/>
    <property type="match status" value="2"/>
</dbReference>
<accession>A0A4R0MTB6</accession>
<sequence length="377" mass="43225">MISKYLVSLFLLISSQAVAQTSQVQIAQNSVGKLQASIANKEDFKKQLTIIAEGIKALELAKVDKKTKNWPETWALKAYLSSYIAIIDDNESNADKYYGLATEAYEKAKTLDKYQSNNALITAANHNINSKKQKDGNKAYQQNDFITSYKLLKQVSDYFQTDTTLAVNTAICAQNIQYYNEALTYYKRAKDNGIKNFFVFQYLANIYSSKFESELAIKTLEDGLVVNPYHPYLTNDYINLLLDNDKYDKALKIIEGSIATEKRSKLLLFLYGYLQQSELNNKPTAEIAFKNALDIDQNYFDALYQLGLVYINNSNDALKEKNKQKASSFINRAELTLLRAHEINPNDRNTIQLLIQIYTRKNKLDKVQELKRKLNEF</sequence>
<name>A0A4R0MTB6_9SPHI</name>
<feature type="chain" id="PRO_5020390292" evidence="1">
    <location>
        <begin position="20"/>
        <end position="377"/>
    </location>
</feature>
<proteinExistence type="predicted"/>
<keyword evidence="3" id="KW-1185">Reference proteome</keyword>
<dbReference type="SUPFAM" id="SSF48452">
    <property type="entry name" value="TPR-like"/>
    <property type="match status" value="1"/>
</dbReference>
<dbReference type="Proteomes" id="UP000292884">
    <property type="component" value="Unassembled WGS sequence"/>
</dbReference>
<evidence type="ECO:0000256" key="1">
    <source>
        <dbReference type="SAM" id="SignalP"/>
    </source>
</evidence>
<organism evidence="2 3">
    <name type="scientific">Pedobacter frigiditerrae</name>
    <dbReference type="NCBI Taxonomy" id="2530452"/>
    <lineage>
        <taxon>Bacteria</taxon>
        <taxon>Pseudomonadati</taxon>
        <taxon>Bacteroidota</taxon>
        <taxon>Sphingobacteriia</taxon>
        <taxon>Sphingobacteriales</taxon>
        <taxon>Sphingobacteriaceae</taxon>
        <taxon>Pedobacter</taxon>
    </lineage>
</organism>
<comment type="caution">
    <text evidence="2">The sequence shown here is derived from an EMBL/GenBank/DDBJ whole genome shotgun (WGS) entry which is preliminary data.</text>
</comment>
<dbReference type="OrthoDB" id="739506at2"/>
<reference evidence="2 3" key="1">
    <citation type="submission" date="2019-02" db="EMBL/GenBank/DDBJ databases">
        <title>Pedobacter sp. RP-1-13 sp. nov., isolated from Arctic soil.</title>
        <authorList>
            <person name="Dahal R.H."/>
        </authorList>
    </citation>
    <scope>NUCLEOTIDE SEQUENCE [LARGE SCALE GENOMIC DNA]</scope>
    <source>
        <strain evidence="2 3">RP-1-13</strain>
    </source>
</reference>